<dbReference type="GO" id="GO:0072330">
    <property type="term" value="P:monocarboxylic acid biosynthetic process"/>
    <property type="evidence" value="ECO:0007669"/>
    <property type="project" value="UniProtKB-ARBA"/>
</dbReference>
<dbReference type="InterPro" id="IPR023213">
    <property type="entry name" value="CAT-like_dom_sf"/>
</dbReference>
<dbReference type="GO" id="GO:0017000">
    <property type="term" value="P:antibiotic biosynthetic process"/>
    <property type="evidence" value="ECO:0007669"/>
    <property type="project" value="UniProtKB-ARBA"/>
</dbReference>
<evidence type="ECO:0000313" key="8">
    <source>
        <dbReference type="EMBL" id="AQU69254.1"/>
    </source>
</evidence>
<organism evidence="8 9">
    <name type="scientific">Streptomyces niveus</name>
    <name type="common">Streptomyces spheroides</name>
    <dbReference type="NCBI Taxonomy" id="193462"/>
    <lineage>
        <taxon>Bacteria</taxon>
        <taxon>Bacillati</taxon>
        <taxon>Actinomycetota</taxon>
        <taxon>Actinomycetes</taxon>
        <taxon>Kitasatosporales</taxon>
        <taxon>Streptomycetaceae</taxon>
        <taxon>Streptomyces</taxon>
    </lineage>
</organism>
<proteinExistence type="inferred from homology"/>
<dbReference type="Gene3D" id="1.10.1200.10">
    <property type="entry name" value="ACP-like"/>
    <property type="match status" value="1"/>
</dbReference>
<dbReference type="Gene3D" id="3.30.559.30">
    <property type="entry name" value="Nonribosomal peptide synthetase, condensation domain"/>
    <property type="match status" value="1"/>
</dbReference>
<sequence length="1549" mass="165398">MEPRTYPMSFEQESIWLNDQYQQGTSRYLESWVHRLRGPLDIVAVEAALTGIVARHEALRSRLTLVDGSPRQIVVPPTRIPVHVRRITADQRETALREAVTRQTDLAEPPLLKATLLVTAGGAHDADGDDGPGGDDPLVGAGAESVLAVAIHHAVIDGWCFSLLDQEFSELYRAETEHRAPRLPELPVQSGPYAERQRSTGGERRARLVEHWRAELAGAPDESSFPADRPRPPALSHHGGQVEFTVDAATGSLIRGLAARLRTTRFVVLAAALTALIGRHSGQEDLVIGTPVSRRDEPEIEDLIACLTDVLPLRGRPRHDRSFTELVVEMKQHVRSAVRHKDVPYSHLVRELGVERTLSRFPLFQVVFAVDDAPPSALALPGVEAERFQVHGGTAKYDVFLHLVPDGEGYRGRWEYSADLFDHATAERLAARFRTLVADAVARPETALQDLAVMPADEERRTLTEWAHGAQPPAEVPLVHEAFARSARLAPDAPAVVARGRTLSYAELDAAADRVAALLTARGAVRRPVGVCVERTEDLPVAVLGVLKAGGSCVPIDPDHPAERIAFTVRDSGIDVLLTQRRCRPAELPSGVEALLIDGLSDERPDSLPVAPVAPVVPVGADDLVYVIYTSGSTGEPKGVAMEHGPLANLVEWQRRRSATGPDARVGARTLQFAPLGFDVAFQEIFATWAAGGALVLVDEQVRRDPHQLLDLIGAERIERLFLPFVALQQLVEYACATGRRCDSLKEVLTAGEQLHVTPALRQFFGSLTSATLENQYGPSETHVVTADRLGPDPASWPDLPSIGRPVDGATVLLLDERLRPVPPGAVGEICVGGPVVARGYVGRPELTAEKFVVGDIPGTGTGAGTGTRPESGAGGRFYRTGDLARLLPDGRIQYLGRGDGQVKIRGHRVETGEVEAAVRAQPGVADAAVVAQDLGPGAGKRLLAYYIAGDRSPAGPEEIRRELRARLPAPLVPARCIPVDSFPLTASGKVDRAALAGTGRGDGHVEGHGDEHEDAGSGTAPAVAAPGTATQERIAHLWSELLGPVPGPIGVHDDFFTLGGDSLLATRLVLALREELDVQVPLRSVFTSPTVAGLAALVDDAGRTARAPGPGDDIRLAPDIVAADDVRTVVPDPEHVLLTGATGFLGAFLLRELLRRTDATVHCLVRGSDRANAEKRLRSARESYGLTDPSTEHRVTVVTGDLARPRLGLSAAGFDRLARTVDAVYHAGAAVNLVFSYEQLRDANVYGTQEILRLAALHRTVPVHHVSTVGVYGGGAGGPYAAGEGPGRPVRPVRPEDPTGPPATLEHGYTQSKWAAEQLVEAARARGLPVSVYRPTRITGDSTTGVCQTGDFMWLLLKGCLQAGVAPSDVDTAFDLVPVDHVSAAVVELSRQPRSAGRTFHIAGERPLRMDAAVARLRALGHAVKDVPAADWLAATESDPGNAAFPLLSAMAAETRGGGSEGSALFDAGDTRRALEGTGIVCRDIDDELFVKYVEYFTRTGFLPPPAAHGTAAPSPVPKARPQPAPAPPSPATTARPHKEAQRRCGSR</sequence>
<dbReference type="Pfam" id="PF07993">
    <property type="entry name" value="NAD_binding_4"/>
    <property type="match status" value="1"/>
</dbReference>
<feature type="compositionally biased region" description="Basic and acidic residues" evidence="6">
    <location>
        <begin position="1002"/>
        <end position="1016"/>
    </location>
</feature>
<dbReference type="NCBIfam" id="TIGR01746">
    <property type="entry name" value="Thioester-redct"/>
    <property type="match status" value="1"/>
</dbReference>
<feature type="region of interest" description="Disordered" evidence="6">
    <location>
        <begin position="1505"/>
        <end position="1549"/>
    </location>
</feature>
<dbReference type="InterPro" id="IPR020845">
    <property type="entry name" value="AMP-binding_CS"/>
</dbReference>
<dbReference type="InterPro" id="IPR010080">
    <property type="entry name" value="Thioester_reductase-like_dom"/>
</dbReference>
<dbReference type="InterPro" id="IPR025110">
    <property type="entry name" value="AMP-bd_C"/>
</dbReference>
<dbReference type="PROSITE" id="PS50075">
    <property type="entry name" value="CARRIER"/>
    <property type="match status" value="1"/>
</dbReference>
<dbReference type="SUPFAM" id="SSF51735">
    <property type="entry name" value="NAD(P)-binding Rossmann-fold domains"/>
    <property type="match status" value="1"/>
</dbReference>
<accession>A0A1U9QYE0</accession>
<dbReference type="OrthoDB" id="2472181at2"/>
<feature type="compositionally biased region" description="Basic and acidic residues" evidence="6">
    <location>
        <begin position="195"/>
        <end position="204"/>
    </location>
</feature>
<dbReference type="GO" id="GO:0008610">
    <property type="term" value="P:lipid biosynthetic process"/>
    <property type="evidence" value="ECO:0007669"/>
    <property type="project" value="UniProtKB-ARBA"/>
</dbReference>
<protein>
    <recommendedName>
        <fullName evidence="7">Carrier domain-containing protein</fullName>
    </recommendedName>
</protein>
<dbReference type="Gene3D" id="2.30.38.10">
    <property type="entry name" value="Luciferase, Domain 3"/>
    <property type="match status" value="1"/>
</dbReference>
<dbReference type="Gene3D" id="3.30.300.30">
    <property type="match status" value="1"/>
</dbReference>
<dbReference type="PROSITE" id="PS00455">
    <property type="entry name" value="AMP_BINDING"/>
    <property type="match status" value="1"/>
</dbReference>
<dbReference type="EMBL" id="CP018047">
    <property type="protein sequence ID" value="AQU69254.1"/>
    <property type="molecule type" value="Genomic_DNA"/>
</dbReference>
<feature type="region of interest" description="Disordered" evidence="6">
    <location>
        <begin position="218"/>
        <end position="239"/>
    </location>
</feature>
<dbReference type="PANTHER" id="PTHR45527">
    <property type="entry name" value="NONRIBOSOMAL PEPTIDE SYNTHETASE"/>
    <property type="match status" value="1"/>
</dbReference>
<dbReference type="InterPro" id="IPR036736">
    <property type="entry name" value="ACP-like_sf"/>
</dbReference>
<feature type="compositionally biased region" description="Pro residues" evidence="6">
    <location>
        <begin position="1516"/>
        <end position="1532"/>
    </location>
</feature>
<dbReference type="SUPFAM" id="SSF52777">
    <property type="entry name" value="CoA-dependent acyltransferases"/>
    <property type="match status" value="2"/>
</dbReference>
<dbReference type="Pfam" id="PF00501">
    <property type="entry name" value="AMP-binding"/>
    <property type="match status" value="1"/>
</dbReference>
<dbReference type="InterPro" id="IPR001242">
    <property type="entry name" value="Condensation_dom"/>
</dbReference>
<evidence type="ECO:0000256" key="6">
    <source>
        <dbReference type="SAM" id="MobiDB-lite"/>
    </source>
</evidence>
<dbReference type="Gene3D" id="3.40.50.980">
    <property type="match status" value="2"/>
</dbReference>
<feature type="region of interest" description="Disordered" evidence="6">
    <location>
        <begin position="178"/>
        <end position="204"/>
    </location>
</feature>
<dbReference type="SMART" id="SM00823">
    <property type="entry name" value="PKS_PP"/>
    <property type="match status" value="1"/>
</dbReference>
<dbReference type="RefSeq" id="WP_078077896.1">
    <property type="nucleotide sequence ID" value="NZ_CP018047.1"/>
</dbReference>
<dbReference type="InterPro" id="IPR013120">
    <property type="entry name" value="FAR_NAD-bd"/>
</dbReference>
<comment type="cofactor">
    <cofactor evidence="1">
        <name>pantetheine 4'-phosphate</name>
        <dbReference type="ChEBI" id="CHEBI:47942"/>
    </cofactor>
</comment>
<dbReference type="Pfam" id="PF00550">
    <property type="entry name" value="PP-binding"/>
    <property type="match status" value="1"/>
</dbReference>
<feature type="domain" description="Carrier" evidence="7">
    <location>
        <begin position="1026"/>
        <end position="1103"/>
    </location>
</feature>
<dbReference type="GO" id="GO:0044550">
    <property type="term" value="P:secondary metabolite biosynthetic process"/>
    <property type="evidence" value="ECO:0007669"/>
    <property type="project" value="TreeGrafter"/>
</dbReference>
<evidence type="ECO:0000256" key="5">
    <source>
        <dbReference type="ARBA" id="ARBA00022598"/>
    </source>
</evidence>
<evidence type="ECO:0000256" key="2">
    <source>
        <dbReference type="ARBA" id="ARBA00006432"/>
    </source>
</evidence>
<dbReference type="SUPFAM" id="SSF47336">
    <property type="entry name" value="ACP-like"/>
    <property type="match status" value="1"/>
</dbReference>
<evidence type="ECO:0000256" key="1">
    <source>
        <dbReference type="ARBA" id="ARBA00001957"/>
    </source>
</evidence>
<feature type="region of interest" description="Disordered" evidence="6">
    <location>
        <begin position="998"/>
        <end position="1020"/>
    </location>
</feature>
<feature type="compositionally biased region" description="Basic and acidic residues" evidence="6">
    <location>
        <begin position="1538"/>
        <end position="1549"/>
    </location>
</feature>
<keyword evidence="4" id="KW-0597">Phosphoprotein</keyword>
<dbReference type="InterPro" id="IPR010071">
    <property type="entry name" value="AA_adenyl_dom"/>
</dbReference>
<dbReference type="PIRSF" id="PIRSF001617">
    <property type="entry name" value="Alpha-AR"/>
    <property type="match status" value="1"/>
</dbReference>
<dbReference type="KEGG" id="snw:BBN63_26785"/>
<dbReference type="Gene3D" id="3.40.50.720">
    <property type="entry name" value="NAD(P)-binding Rossmann-like Domain"/>
    <property type="match status" value="1"/>
</dbReference>
<dbReference type="GO" id="GO:0043041">
    <property type="term" value="P:amino acid activation for nonribosomal peptide biosynthetic process"/>
    <property type="evidence" value="ECO:0007669"/>
    <property type="project" value="TreeGrafter"/>
</dbReference>
<reference evidence="8 9" key="1">
    <citation type="submission" date="2016-11" db="EMBL/GenBank/DDBJ databases">
        <title>Complete genome sequence of Streptomyces niveus SCSIO 3406.</title>
        <authorList>
            <person name="Zhu Q."/>
            <person name="Cheng W."/>
            <person name="Song Y."/>
            <person name="Li Q."/>
            <person name="Ju J."/>
        </authorList>
    </citation>
    <scope>NUCLEOTIDE SEQUENCE [LARGE SCALE GENOMIC DNA]</scope>
    <source>
        <strain evidence="8 9">SCSIO 3406</strain>
    </source>
</reference>
<dbReference type="InterPro" id="IPR036291">
    <property type="entry name" value="NAD(P)-bd_dom_sf"/>
</dbReference>
<feature type="region of interest" description="Disordered" evidence="6">
    <location>
        <begin position="1281"/>
        <end position="1308"/>
    </location>
</feature>
<dbReference type="GO" id="GO:0005737">
    <property type="term" value="C:cytoplasm"/>
    <property type="evidence" value="ECO:0007669"/>
    <property type="project" value="TreeGrafter"/>
</dbReference>
<dbReference type="PANTHER" id="PTHR45527:SF1">
    <property type="entry name" value="FATTY ACID SYNTHASE"/>
    <property type="match status" value="1"/>
</dbReference>
<evidence type="ECO:0000313" key="9">
    <source>
        <dbReference type="Proteomes" id="UP000189677"/>
    </source>
</evidence>
<dbReference type="GO" id="GO:0031177">
    <property type="term" value="F:phosphopantetheine binding"/>
    <property type="evidence" value="ECO:0007669"/>
    <property type="project" value="InterPro"/>
</dbReference>
<dbReference type="Pfam" id="PF00668">
    <property type="entry name" value="Condensation"/>
    <property type="match status" value="2"/>
</dbReference>
<dbReference type="InterPro" id="IPR000873">
    <property type="entry name" value="AMP-dep_synth/lig_dom"/>
</dbReference>
<dbReference type="Gene3D" id="3.30.559.10">
    <property type="entry name" value="Chloramphenicol acetyltransferase-like domain"/>
    <property type="match status" value="1"/>
</dbReference>
<dbReference type="GO" id="GO:0016874">
    <property type="term" value="F:ligase activity"/>
    <property type="evidence" value="ECO:0007669"/>
    <property type="project" value="UniProtKB-KW"/>
</dbReference>
<comment type="similarity">
    <text evidence="2">Belongs to the ATP-dependent AMP-binding enzyme family.</text>
</comment>
<dbReference type="InterPro" id="IPR020806">
    <property type="entry name" value="PKS_PP-bd"/>
</dbReference>
<name>A0A1U9QYE0_STRNV</name>
<gene>
    <name evidence="8" type="ORF">BBN63_26785</name>
</gene>
<dbReference type="Pfam" id="PF13193">
    <property type="entry name" value="AMP-binding_C"/>
    <property type="match status" value="1"/>
</dbReference>
<keyword evidence="3" id="KW-0596">Phosphopantetheine</keyword>
<evidence type="ECO:0000256" key="4">
    <source>
        <dbReference type="ARBA" id="ARBA00022553"/>
    </source>
</evidence>
<dbReference type="InterPro" id="IPR009081">
    <property type="entry name" value="PP-bd_ACP"/>
</dbReference>
<keyword evidence="5" id="KW-0436">Ligase</keyword>
<dbReference type="SUPFAM" id="SSF56801">
    <property type="entry name" value="Acetyl-CoA synthetase-like"/>
    <property type="match status" value="1"/>
</dbReference>
<dbReference type="FunFam" id="1.10.1200.10:FF:000016">
    <property type="entry name" value="Non-ribosomal peptide synthase"/>
    <property type="match status" value="1"/>
</dbReference>
<dbReference type="CDD" id="cd05235">
    <property type="entry name" value="SDR_e1"/>
    <property type="match status" value="1"/>
</dbReference>
<dbReference type="NCBIfam" id="TIGR01733">
    <property type="entry name" value="AA-adenyl-dom"/>
    <property type="match status" value="1"/>
</dbReference>
<keyword evidence="9" id="KW-1185">Reference proteome</keyword>
<dbReference type="CDD" id="cd19531">
    <property type="entry name" value="LCL_NRPS-like"/>
    <property type="match status" value="1"/>
</dbReference>
<evidence type="ECO:0000256" key="3">
    <source>
        <dbReference type="ARBA" id="ARBA00022450"/>
    </source>
</evidence>
<evidence type="ECO:0000259" key="7">
    <source>
        <dbReference type="PROSITE" id="PS50075"/>
    </source>
</evidence>
<dbReference type="Proteomes" id="UP000189677">
    <property type="component" value="Chromosome"/>
</dbReference>
<dbReference type="InterPro" id="IPR045851">
    <property type="entry name" value="AMP-bd_C_sf"/>
</dbReference>